<dbReference type="AlphaFoldDB" id="A0A6G1KIL5"/>
<feature type="region of interest" description="Disordered" evidence="1">
    <location>
        <begin position="31"/>
        <end position="106"/>
    </location>
</feature>
<dbReference type="Pfam" id="PF10454">
    <property type="entry name" value="DUF2458"/>
    <property type="match status" value="1"/>
</dbReference>
<reference evidence="2" key="1">
    <citation type="journal article" date="2020" name="Stud. Mycol.">
        <title>101 Dothideomycetes genomes: a test case for predicting lifestyles and emergence of pathogens.</title>
        <authorList>
            <person name="Haridas S."/>
            <person name="Albert R."/>
            <person name="Binder M."/>
            <person name="Bloem J."/>
            <person name="Labutti K."/>
            <person name="Salamov A."/>
            <person name="Andreopoulos B."/>
            <person name="Baker S."/>
            <person name="Barry K."/>
            <person name="Bills G."/>
            <person name="Bluhm B."/>
            <person name="Cannon C."/>
            <person name="Castanera R."/>
            <person name="Culley D."/>
            <person name="Daum C."/>
            <person name="Ezra D."/>
            <person name="Gonzalez J."/>
            <person name="Henrissat B."/>
            <person name="Kuo A."/>
            <person name="Liang C."/>
            <person name="Lipzen A."/>
            <person name="Lutzoni F."/>
            <person name="Magnuson J."/>
            <person name="Mondo S."/>
            <person name="Nolan M."/>
            <person name="Ohm R."/>
            <person name="Pangilinan J."/>
            <person name="Park H.-J."/>
            <person name="Ramirez L."/>
            <person name="Alfaro M."/>
            <person name="Sun H."/>
            <person name="Tritt A."/>
            <person name="Yoshinaga Y."/>
            <person name="Zwiers L.-H."/>
            <person name="Turgeon B."/>
            <person name="Goodwin S."/>
            <person name="Spatafora J."/>
            <person name="Crous P."/>
            <person name="Grigoriev I."/>
        </authorList>
    </citation>
    <scope>NUCLEOTIDE SEQUENCE</scope>
    <source>
        <strain evidence="2">CBS 279.74</strain>
    </source>
</reference>
<name>A0A6G1KIL5_9PLEO</name>
<sequence>MAQDNNGMTLELAQFLQTLANATPQIQQNQQSTYIQQNQPSSYIQQNQQSSYDPTQLLSNQPDVSNRSTTPPAPVSYGYGQSQDPRLNGWPPMQHRQPPPVPQYRTPTPTIDVSTIIEWKHGLRCVNKIASHNPNFVASVQKLMKDQEQNVKNWAAGRDRLNEEHVAQRENEQKFRAAVSLPGVLEGTVPMRTPEREQEEHDRYTRKVYRASQQMAESHSNLLKGLGVPFFGVKPELVIVEDPNSPESQPAEKVSGKITKKEVLELQRKMLNHLVEMYGD</sequence>
<keyword evidence="3" id="KW-1185">Reference proteome</keyword>
<proteinExistence type="predicted"/>
<gene>
    <name evidence="2" type="ORF">K504DRAFT_426227</name>
</gene>
<dbReference type="InterPro" id="IPR018858">
    <property type="entry name" value="DUF2458"/>
</dbReference>
<feature type="compositionally biased region" description="Low complexity" evidence="1">
    <location>
        <begin position="31"/>
        <end position="52"/>
    </location>
</feature>
<accession>A0A6G1KIL5</accession>
<organism evidence="2 3">
    <name type="scientific">Pleomassaria siparia CBS 279.74</name>
    <dbReference type="NCBI Taxonomy" id="1314801"/>
    <lineage>
        <taxon>Eukaryota</taxon>
        <taxon>Fungi</taxon>
        <taxon>Dikarya</taxon>
        <taxon>Ascomycota</taxon>
        <taxon>Pezizomycotina</taxon>
        <taxon>Dothideomycetes</taxon>
        <taxon>Pleosporomycetidae</taxon>
        <taxon>Pleosporales</taxon>
        <taxon>Pleomassariaceae</taxon>
        <taxon>Pleomassaria</taxon>
    </lineage>
</organism>
<protein>
    <submittedName>
        <fullName evidence="2">Uncharacterized protein</fullName>
    </submittedName>
</protein>
<dbReference type="OrthoDB" id="5363415at2759"/>
<evidence type="ECO:0000256" key="1">
    <source>
        <dbReference type="SAM" id="MobiDB-lite"/>
    </source>
</evidence>
<dbReference type="Proteomes" id="UP000799428">
    <property type="component" value="Unassembled WGS sequence"/>
</dbReference>
<evidence type="ECO:0000313" key="2">
    <source>
        <dbReference type="EMBL" id="KAF2712207.1"/>
    </source>
</evidence>
<evidence type="ECO:0000313" key="3">
    <source>
        <dbReference type="Proteomes" id="UP000799428"/>
    </source>
</evidence>
<dbReference type="EMBL" id="MU005766">
    <property type="protein sequence ID" value="KAF2712207.1"/>
    <property type="molecule type" value="Genomic_DNA"/>
</dbReference>
<feature type="compositionally biased region" description="Polar residues" evidence="1">
    <location>
        <begin position="53"/>
        <end position="70"/>
    </location>
</feature>